<evidence type="ECO:0000313" key="2">
    <source>
        <dbReference type="Proteomes" id="UP001601627"/>
    </source>
</evidence>
<dbReference type="Pfam" id="PF04075">
    <property type="entry name" value="F420H2_quin_red"/>
    <property type="match status" value="1"/>
</dbReference>
<organism evidence="1 2">
    <name type="scientific">Streptomyces marokkonensis</name>
    <dbReference type="NCBI Taxonomy" id="324855"/>
    <lineage>
        <taxon>Bacteria</taxon>
        <taxon>Bacillati</taxon>
        <taxon>Actinomycetota</taxon>
        <taxon>Actinomycetes</taxon>
        <taxon>Kitasatosporales</taxon>
        <taxon>Streptomycetaceae</taxon>
        <taxon>Streptomyces</taxon>
    </lineage>
</organism>
<gene>
    <name evidence="1" type="ORF">ACFVZC_29480</name>
</gene>
<dbReference type="InterPro" id="IPR004378">
    <property type="entry name" value="F420H2_quin_Rdtase"/>
</dbReference>
<dbReference type="NCBIfam" id="TIGR00026">
    <property type="entry name" value="hi_GC_TIGR00026"/>
    <property type="match status" value="1"/>
</dbReference>
<accession>A0ABW6QFM0</accession>
<proteinExistence type="predicted"/>
<protein>
    <submittedName>
        <fullName evidence="1">Nitroreductase family deazaflavin-dependent oxidoreductase</fullName>
    </submittedName>
</protein>
<dbReference type="RefSeq" id="WP_149552781.1">
    <property type="nucleotide sequence ID" value="NZ_JBHVZQ010000037.1"/>
</dbReference>
<sequence length="152" mass="16585">MTTPRRGLSVRHRARNRLVVFAHRVGLPFGPMHLLTVPGRRSGVPRTTPVAPVLIDGTRYLVQAYPGSDWARNARAAGHGLLTRGRHRERVDLVELPVDERAAVLRRFPRQNPRGTGAFLRNGLVASASPEHFAAAAPSCPVFRVVPRPGGG</sequence>
<keyword evidence="2" id="KW-1185">Reference proteome</keyword>
<dbReference type="InterPro" id="IPR012349">
    <property type="entry name" value="Split_barrel_FMN-bd"/>
</dbReference>
<evidence type="ECO:0000313" key="1">
    <source>
        <dbReference type="EMBL" id="MFF1277496.1"/>
    </source>
</evidence>
<name>A0ABW6QFM0_9ACTN</name>
<comment type="caution">
    <text evidence="1">The sequence shown here is derived from an EMBL/GenBank/DDBJ whole genome shotgun (WGS) entry which is preliminary data.</text>
</comment>
<dbReference type="Proteomes" id="UP001601627">
    <property type="component" value="Unassembled WGS sequence"/>
</dbReference>
<dbReference type="EMBL" id="JBHVZQ010000037">
    <property type="protein sequence ID" value="MFF1277496.1"/>
    <property type="molecule type" value="Genomic_DNA"/>
</dbReference>
<reference evidence="1 2" key="1">
    <citation type="submission" date="2024-09" db="EMBL/GenBank/DDBJ databases">
        <title>The Natural Products Discovery Center: Release of the First 8490 Sequenced Strains for Exploring Actinobacteria Biosynthetic Diversity.</title>
        <authorList>
            <person name="Kalkreuter E."/>
            <person name="Kautsar S.A."/>
            <person name="Yang D."/>
            <person name="Bader C.D."/>
            <person name="Teijaro C.N."/>
            <person name="Fluegel L."/>
            <person name="Davis C.M."/>
            <person name="Simpson J.R."/>
            <person name="Lauterbach L."/>
            <person name="Steele A.D."/>
            <person name="Gui C."/>
            <person name="Meng S."/>
            <person name="Li G."/>
            <person name="Viehrig K."/>
            <person name="Ye F."/>
            <person name="Su P."/>
            <person name="Kiefer A.F."/>
            <person name="Nichols A."/>
            <person name="Cepeda A.J."/>
            <person name="Yan W."/>
            <person name="Fan B."/>
            <person name="Jiang Y."/>
            <person name="Adhikari A."/>
            <person name="Zheng C.-J."/>
            <person name="Schuster L."/>
            <person name="Cowan T.M."/>
            <person name="Smanski M.J."/>
            <person name="Chevrette M.G."/>
            <person name="De Carvalho L.P.S."/>
            <person name="Shen B."/>
        </authorList>
    </citation>
    <scope>NUCLEOTIDE SEQUENCE [LARGE SCALE GENOMIC DNA]</scope>
    <source>
        <strain evidence="1 2">NPDC058328</strain>
    </source>
</reference>
<dbReference type="Gene3D" id="2.30.110.10">
    <property type="entry name" value="Electron Transport, Fmn-binding Protein, Chain A"/>
    <property type="match status" value="1"/>
</dbReference>